<dbReference type="Gene3D" id="2.40.50.100">
    <property type="match status" value="2"/>
</dbReference>
<keyword evidence="5 7" id="KW-0012">Acyltransferase</keyword>
<dbReference type="PROSITE" id="PS00189">
    <property type="entry name" value="LIPOYL"/>
    <property type="match status" value="2"/>
</dbReference>
<evidence type="ECO:0000259" key="10">
    <source>
        <dbReference type="PROSITE" id="PS51826"/>
    </source>
</evidence>
<evidence type="ECO:0000313" key="11">
    <source>
        <dbReference type="EMBL" id="ADY53656.1"/>
    </source>
</evidence>
<dbReference type="KEGG" id="psn:Pedsa_3117"/>
<dbReference type="Pfam" id="PF00364">
    <property type="entry name" value="Biotin_lipoyl"/>
    <property type="match status" value="2"/>
</dbReference>
<feature type="compositionally biased region" description="Acidic residues" evidence="8">
    <location>
        <begin position="103"/>
        <end position="117"/>
    </location>
</feature>
<dbReference type="InterPro" id="IPR000089">
    <property type="entry name" value="Biotin_lipoyl"/>
</dbReference>
<reference evidence="11 12" key="1">
    <citation type="journal article" date="2011" name="Stand. Genomic Sci.">
        <title>Complete genome sequence of the gliding, heparinolytic Pedobacter saltans type strain (113).</title>
        <authorList>
            <person name="Liolios K."/>
            <person name="Sikorski J."/>
            <person name="Lu M."/>
            <person name="Nolan M."/>
            <person name="Lapidus A."/>
            <person name="Lucas S."/>
            <person name="Hammon N."/>
            <person name="Deshpande S."/>
            <person name="Cheng J.F."/>
            <person name="Tapia R."/>
            <person name="Han C."/>
            <person name="Goodwin L."/>
            <person name="Pitluck S."/>
            <person name="Huntemann M."/>
            <person name="Ivanova N."/>
            <person name="Pagani I."/>
            <person name="Mavromatis K."/>
            <person name="Ovchinikova G."/>
            <person name="Pati A."/>
            <person name="Chen A."/>
            <person name="Palaniappan K."/>
            <person name="Land M."/>
            <person name="Hauser L."/>
            <person name="Brambilla E.M."/>
            <person name="Kotsyurbenko O."/>
            <person name="Rohde M."/>
            <person name="Tindall B.J."/>
            <person name="Abt B."/>
            <person name="Goker M."/>
            <person name="Detter J.C."/>
            <person name="Woyke T."/>
            <person name="Bristow J."/>
            <person name="Eisen J.A."/>
            <person name="Markowitz V."/>
            <person name="Hugenholtz P."/>
            <person name="Klenk H.P."/>
            <person name="Kyrpides N.C."/>
        </authorList>
    </citation>
    <scope>NUCLEOTIDE SEQUENCE [LARGE SCALE GENOMIC DNA]</scope>
    <source>
        <strain evidence="12">ATCC 51119 / DSM 12145 / JCM 21818 / LMG 10337 / NBRC 100064 / NCIMB 13643</strain>
    </source>
</reference>
<dbReference type="InterPro" id="IPR011053">
    <property type="entry name" value="Single_hybrid_motif"/>
</dbReference>
<dbReference type="AlphaFoldDB" id="F0SAN5"/>
<dbReference type="FunFam" id="3.30.559.10:FF:000007">
    <property type="entry name" value="Dihydrolipoamide acetyltransferase component of pyruvate dehydrogenase complex"/>
    <property type="match status" value="1"/>
</dbReference>
<dbReference type="InterPro" id="IPR036625">
    <property type="entry name" value="E3-bd_dom_sf"/>
</dbReference>
<dbReference type="GO" id="GO:0045254">
    <property type="term" value="C:pyruvate dehydrogenase complex"/>
    <property type="evidence" value="ECO:0007669"/>
    <property type="project" value="InterPro"/>
</dbReference>
<dbReference type="EMBL" id="CP002545">
    <property type="protein sequence ID" value="ADY53656.1"/>
    <property type="molecule type" value="Genomic_DNA"/>
</dbReference>
<name>F0SAN5_PSESL</name>
<dbReference type="SUPFAM" id="SSF52777">
    <property type="entry name" value="CoA-dependent acyltransferases"/>
    <property type="match status" value="1"/>
</dbReference>
<evidence type="ECO:0000256" key="4">
    <source>
        <dbReference type="ARBA" id="ARBA00022823"/>
    </source>
</evidence>
<evidence type="ECO:0000256" key="3">
    <source>
        <dbReference type="ARBA" id="ARBA00022679"/>
    </source>
</evidence>
<dbReference type="Proteomes" id="UP000000310">
    <property type="component" value="Chromosome"/>
</dbReference>
<dbReference type="FunFam" id="2.40.50.100:FF:000010">
    <property type="entry name" value="Acetyltransferase component of pyruvate dehydrogenase complex"/>
    <property type="match status" value="1"/>
</dbReference>
<dbReference type="InterPro" id="IPR045257">
    <property type="entry name" value="E2/Pdx1"/>
</dbReference>
<feature type="domain" description="Lipoyl-binding" evidence="9">
    <location>
        <begin position="125"/>
        <end position="200"/>
    </location>
</feature>
<evidence type="ECO:0000256" key="8">
    <source>
        <dbReference type="SAM" id="MobiDB-lite"/>
    </source>
</evidence>
<dbReference type="HOGENOM" id="CLU_016733_10_2_10"/>
<evidence type="ECO:0000259" key="9">
    <source>
        <dbReference type="PROSITE" id="PS50968"/>
    </source>
</evidence>
<dbReference type="Pfam" id="PF00198">
    <property type="entry name" value="2-oxoacid_dh"/>
    <property type="match status" value="1"/>
</dbReference>
<dbReference type="eggNOG" id="COG0508">
    <property type="taxonomic scope" value="Bacteria"/>
</dbReference>
<keyword evidence="4 7" id="KW-0450">Lipoyl</keyword>
<dbReference type="STRING" id="762903.Pedsa_3117"/>
<evidence type="ECO:0000256" key="1">
    <source>
        <dbReference type="ARBA" id="ARBA00001938"/>
    </source>
</evidence>
<dbReference type="InterPro" id="IPR003016">
    <property type="entry name" value="2-oxoA_DH_lipoyl-BS"/>
</dbReference>
<dbReference type="PANTHER" id="PTHR23151">
    <property type="entry name" value="DIHYDROLIPOAMIDE ACETYL/SUCCINYL-TRANSFERASE-RELATED"/>
    <property type="match status" value="1"/>
</dbReference>
<dbReference type="Gene3D" id="4.10.320.10">
    <property type="entry name" value="E3-binding domain"/>
    <property type="match status" value="1"/>
</dbReference>
<comment type="similarity">
    <text evidence="2 7">Belongs to the 2-oxoacid dehydrogenase family.</text>
</comment>
<dbReference type="EC" id="2.3.1.-" evidence="7"/>
<accession>F0SAN5</accession>
<dbReference type="InterPro" id="IPR023213">
    <property type="entry name" value="CAT-like_dom_sf"/>
</dbReference>
<feature type="domain" description="Peripheral subunit-binding (PSBD)" evidence="10">
    <location>
        <begin position="250"/>
        <end position="287"/>
    </location>
</feature>
<dbReference type="SUPFAM" id="SSF51230">
    <property type="entry name" value="Single hybrid motif"/>
    <property type="match status" value="2"/>
</dbReference>
<evidence type="ECO:0000256" key="7">
    <source>
        <dbReference type="RuleBase" id="RU003423"/>
    </source>
</evidence>
<comment type="function">
    <text evidence="6">The pyruvate dehydrogenase complex catalyzes the overall conversion of pyruvate to acetyl-CoA and CO(2). It contains multiple copies of three enzymatic components: pyruvate dehydrogenase (E1), dihydrolipoamide acetyltransferase (E2) and lipoamide dehydrogenase (E3).</text>
</comment>
<dbReference type="OrthoDB" id="9805770at2"/>
<proteinExistence type="inferred from homology"/>
<evidence type="ECO:0000256" key="2">
    <source>
        <dbReference type="ARBA" id="ARBA00007317"/>
    </source>
</evidence>
<feature type="region of interest" description="Disordered" evidence="8">
    <location>
        <begin position="209"/>
        <end position="254"/>
    </location>
</feature>
<gene>
    <name evidence="11" type="ordered locus">Pedsa_3117</name>
</gene>
<dbReference type="PROSITE" id="PS50968">
    <property type="entry name" value="BIOTINYL_LIPOYL"/>
    <property type="match status" value="2"/>
</dbReference>
<dbReference type="GO" id="GO:0006086">
    <property type="term" value="P:pyruvate decarboxylation to acetyl-CoA"/>
    <property type="evidence" value="ECO:0007669"/>
    <property type="project" value="InterPro"/>
</dbReference>
<dbReference type="CDD" id="cd06849">
    <property type="entry name" value="lipoyl_domain"/>
    <property type="match status" value="2"/>
</dbReference>
<sequence length="540" mass="57410">MAEAIRMPKMSDTMTEGVLAKWHKKVGDQIKAGDVVAEVETDKATMDFESFQEGTLLYIGVEEGQAVPVDAVIAVIGAEGEDYKSVLNADSGAAAPASKEEAPAEEAAEDKDGGAEDVDLSSIPAAVIRMPLLSDTMTEGVINKWNFKVGDKVKSDDSLADVETDKATMEVVGYEEGTLLYIGVEEGKAAKVNDIIAIVGEEGTDITPLLKAGNPGTKKEKKEESAKETASAPAESAKEVTSSNTDSRIKASPLAKKLAEEKGINLSEVKGSAEGGRIVKKDVEGFTPSTKEVAAAAEAPKEEKGFTIPTYVGEERYTEQPVSQMRKVIARRLGESLFTAPHFYLTVSVDMDNAMAARTQINAIAPVKVSFNDIVIKAVAVALKQHPAVNSSYRGDKIRFNEHTNIGVAMAVEDGLLVPVVRFADGKSLSHISAEVKEYAKKAKAKKLQPSDWEGSTFTVSNLGMFGIDEFTSIINSPDGAILSVGAIQQVPVVKNGAVVPGNIMKLTLGCDHRVIDGATGAAFLQTLKSLIEEPIRLLA</sequence>
<comment type="cofactor">
    <cofactor evidence="1 7">
        <name>(R)-lipoate</name>
        <dbReference type="ChEBI" id="CHEBI:83088"/>
    </cofactor>
</comment>
<dbReference type="InterPro" id="IPR004167">
    <property type="entry name" value="PSBD"/>
</dbReference>
<keyword evidence="11" id="KW-0670">Pyruvate</keyword>
<organism evidence="11 12">
    <name type="scientific">Pseudopedobacter saltans (strain ATCC 51119 / DSM 12145 / JCM 21818 / CCUG 39354 / LMG 10337 / NBRC 100064 / NCIMB 13643)</name>
    <name type="common">Pedobacter saltans</name>
    <dbReference type="NCBI Taxonomy" id="762903"/>
    <lineage>
        <taxon>Bacteria</taxon>
        <taxon>Pseudomonadati</taxon>
        <taxon>Bacteroidota</taxon>
        <taxon>Sphingobacteriia</taxon>
        <taxon>Sphingobacteriales</taxon>
        <taxon>Sphingobacteriaceae</taxon>
        <taxon>Pseudopedobacter</taxon>
    </lineage>
</organism>
<dbReference type="Gene3D" id="3.30.559.10">
    <property type="entry name" value="Chloramphenicol acetyltransferase-like domain"/>
    <property type="match status" value="1"/>
</dbReference>
<keyword evidence="12" id="KW-1185">Reference proteome</keyword>
<dbReference type="PANTHER" id="PTHR23151:SF90">
    <property type="entry name" value="DIHYDROLIPOYLLYSINE-RESIDUE ACETYLTRANSFERASE COMPONENT OF PYRUVATE DEHYDROGENASE COMPLEX, MITOCHONDRIAL-RELATED"/>
    <property type="match status" value="1"/>
</dbReference>
<dbReference type="PROSITE" id="PS51826">
    <property type="entry name" value="PSBD"/>
    <property type="match status" value="1"/>
</dbReference>
<feature type="region of interest" description="Disordered" evidence="8">
    <location>
        <begin position="92"/>
        <end position="117"/>
    </location>
</feature>
<evidence type="ECO:0000256" key="6">
    <source>
        <dbReference type="ARBA" id="ARBA00025211"/>
    </source>
</evidence>
<feature type="compositionally biased region" description="Basic and acidic residues" evidence="8">
    <location>
        <begin position="217"/>
        <end position="227"/>
    </location>
</feature>
<evidence type="ECO:0000256" key="5">
    <source>
        <dbReference type="ARBA" id="ARBA00023315"/>
    </source>
</evidence>
<dbReference type="SUPFAM" id="SSF47005">
    <property type="entry name" value="Peripheral subunit-binding domain of 2-oxo acid dehydrogenase complex"/>
    <property type="match status" value="1"/>
</dbReference>
<evidence type="ECO:0000313" key="12">
    <source>
        <dbReference type="Proteomes" id="UP000000310"/>
    </source>
</evidence>
<dbReference type="InterPro" id="IPR001078">
    <property type="entry name" value="2-oxoacid_DH_actylTfrase"/>
</dbReference>
<dbReference type="RefSeq" id="WP_013634141.1">
    <property type="nucleotide sequence ID" value="NC_015177.1"/>
</dbReference>
<reference evidence="12" key="2">
    <citation type="submission" date="2011-02" db="EMBL/GenBank/DDBJ databases">
        <title>The complete genome of Pedobacter saltans DSM 12145.</title>
        <authorList>
            <consortium name="US DOE Joint Genome Institute (JGI-PGF)"/>
            <person name="Lucas S."/>
            <person name="Copeland A."/>
            <person name="Lapidus A."/>
            <person name="Bruce D."/>
            <person name="Goodwin L."/>
            <person name="Pitluck S."/>
            <person name="Kyrpides N."/>
            <person name="Mavromatis K."/>
            <person name="Pagani I."/>
            <person name="Ivanova N."/>
            <person name="Ovchinnikova G."/>
            <person name="Lu M."/>
            <person name="Detter J.C."/>
            <person name="Han C."/>
            <person name="Land M."/>
            <person name="Hauser L."/>
            <person name="Markowitz V."/>
            <person name="Cheng J.-F."/>
            <person name="Hugenholtz P."/>
            <person name="Woyke T."/>
            <person name="Wu D."/>
            <person name="Tindall B."/>
            <person name="Pomrenke H.G."/>
            <person name="Brambilla E."/>
            <person name="Klenk H.-P."/>
            <person name="Eisen J.A."/>
        </authorList>
    </citation>
    <scope>NUCLEOTIDE SEQUENCE [LARGE SCALE GENOMIC DNA]</scope>
    <source>
        <strain evidence="12">ATCC 51119 / DSM 12145 / JCM 21818 / LMG 10337 / NBRC 100064 / NCIMB 13643</strain>
    </source>
</reference>
<dbReference type="Pfam" id="PF02817">
    <property type="entry name" value="E3_binding"/>
    <property type="match status" value="1"/>
</dbReference>
<dbReference type="GO" id="GO:0016746">
    <property type="term" value="F:acyltransferase activity"/>
    <property type="evidence" value="ECO:0007669"/>
    <property type="project" value="UniProtKB-KW"/>
</dbReference>
<keyword evidence="3 7" id="KW-0808">Transferase</keyword>
<protein>
    <recommendedName>
        <fullName evidence="7">Dihydrolipoamide acetyltransferase component of pyruvate dehydrogenase complex</fullName>
        <ecNumber evidence="7">2.3.1.-</ecNumber>
    </recommendedName>
</protein>
<feature type="domain" description="Lipoyl-binding" evidence="9">
    <location>
        <begin position="2"/>
        <end position="77"/>
    </location>
</feature>